<dbReference type="GO" id="GO:0048038">
    <property type="term" value="F:quinone binding"/>
    <property type="evidence" value="ECO:0007669"/>
    <property type="project" value="UniProtKB-KW"/>
</dbReference>
<gene>
    <name evidence="14" type="primary">NDHL</name>
</gene>
<evidence type="ECO:0000256" key="10">
    <source>
        <dbReference type="ARBA" id="ARBA00023136"/>
    </source>
</evidence>
<feature type="transmembrane region" description="Helical" evidence="13">
    <location>
        <begin position="135"/>
        <end position="158"/>
    </location>
</feature>
<accession>A0A0F7GZL1</accession>
<evidence type="ECO:0000256" key="5">
    <source>
        <dbReference type="ARBA" id="ARBA00022957"/>
    </source>
</evidence>
<keyword evidence="6" id="KW-1278">Translocase</keyword>
<dbReference type="GO" id="GO:0016020">
    <property type="term" value="C:membrane"/>
    <property type="evidence" value="ECO:0007669"/>
    <property type="project" value="UniProtKB-SubCell"/>
</dbReference>
<keyword evidence="5" id="KW-0618">Plastoquinone</keyword>
<protein>
    <submittedName>
        <fullName evidence="14">NADH dehydrogenase-like complex L</fullName>
    </submittedName>
</protein>
<evidence type="ECO:0000256" key="8">
    <source>
        <dbReference type="ARBA" id="ARBA00023027"/>
    </source>
</evidence>
<evidence type="ECO:0000256" key="11">
    <source>
        <dbReference type="ARBA" id="ARBA00047726"/>
    </source>
</evidence>
<sequence>MSSCLSFKALPCLIPCQQQYRSPLPINSHLNHSYQRASQSHPPHSIKQQKQDKSFTLQLNKSSLAIQVAAIVATINEHPALAITGALTRENNYSEDLGSLLIQAGIVAFLYFIVAPPLIMNWMRTRWYKRNLVEMYFQFMFTFMFFPSLLIWAPFLNFRKLPRDPSMKNPWSVPKDPSKIKSGYLKYPFAQPEDYTVD</sequence>
<comment type="catalytic activity">
    <reaction evidence="11">
        <text>a plastoquinone + NADPH + (n+1) H(+)(in) = a plastoquinol + NADP(+) + n H(+)(out)</text>
        <dbReference type="Rhea" id="RHEA:42612"/>
        <dbReference type="Rhea" id="RHEA-COMP:9561"/>
        <dbReference type="Rhea" id="RHEA-COMP:9562"/>
        <dbReference type="ChEBI" id="CHEBI:15378"/>
        <dbReference type="ChEBI" id="CHEBI:17757"/>
        <dbReference type="ChEBI" id="CHEBI:57783"/>
        <dbReference type="ChEBI" id="CHEBI:58349"/>
        <dbReference type="ChEBI" id="CHEBI:62192"/>
    </reaction>
</comment>
<dbReference type="PANTHER" id="PTHR36727:SF2">
    <property type="entry name" value="NAD(P)H-QUINONE OXIDOREDUCTASE SUBUNIT L, CHLOROPLASTIC"/>
    <property type="match status" value="1"/>
</dbReference>
<keyword evidence="3" id="KW-0874">Quinone</keyword>
<proteinExistence type="evidence at transcript level"/>
<dbReference type="GO" id="GO:0016655">
    <property type="term" value="F:oxidoreductase activity, acting on NAD(P)H, quinone or similar compound as acceptor"/>
    <property type="evidence" value="ECO:0007669"/>
    <property type="project" value="InterPro"/>
</dbReference>
<evidence type="ECO:0000313" key="14">
    <source>
        <dbReference type="EMBL" id="AKG62890.1"/>
    </source>
</evidence>
<evidence type="ECO:0000256" key="2">
    <source>
        <dbReference type="ARBA" id="ARBA00022692"/>
    </source>
</evidence>
<keyword evidence="7 13" id="KW-1133">Transmembrane helix</keyword>
<evidence type="ECO:0000256" key="3">
    <source>
        <dbReference type="ARBA" id="ARBA00022719"/>
    </source>
</evidence>
<name>A0A0F7GZL1_9ROSI</name>
<evidence type="ECO:0000256" key="4">
    <source>
        <dbReference type="ARBA" id="ARBA00022857"/>
    </source>
</evidence>
<dbReference type="PANTHER" id="PTHR36727">
    <property type="entry name" value="NAD(P)H-QUINONE OXIDOREDUCTASE SUBUNIT L, CHLOROPLASTIC"/>
    <property type="match status" value="1"/>
</dbReference>
<dbReference type="AlphaFoldDB" id="A0A0F7GZL1"/>
<keyword evidence="4" id="KW-0521">NADP</keyword>
<evidence type="ECO:0000256" key="9">
    <source>
        <dbReference type="ARBA" id="ARBA00023078"/>
    </source>
</evidence>
<evidence type="ECO:0000256" key="6">
    <source>
        <dbReference type="ARBA" id="ARBA00022967"/>
    </source>
</evidence>
<keyword evidence="2 13" id="KW-0812">Transmembrane</keyword>
<dbReference type="InterPro" id="IPR019654">
    <property type="entry name" value="NADH-quinone_OxRdatse_su_L"/>
</dbReference>
<organism evidence="14">
    <name type="scientific">Geranium incanum</name>
    <dbReference type="NCBI Taxonomy" id="1158081"/>
    <lineage>
        <taxon>Eukaryota</taxon>
        <taxon>Viridiplantae</taxon>
        <taxon>Streptophyta</taxon>
        <taxon>Embryophyta</taxon>
        <taxon>Tracheophyta</taxon>
        <taxon>Spermatophyta</taxon>
        <taxon>Magnoliopsida</taxon>
        <taxon>eudicotyledons</taxon>
        <taxon>Gunneridae</taxon>
        <taxon>Pentapetalae</taxon>
        <taxon>rosids</taxon>
        <taxon>malvids</taxon>
        <taxon>Geraniales</taxon>
        <taxon>Geraniaceae</taxon>
        <taxon>Geranium</taxon>
    </lineage>
</organism>
<keyword evidence="10 13" id="KW-0472">Membrane</keyword>
<keyword evidence="8" id="KW-0520">NAD</keyword>
<comment type="subcellular location">
    <subcellularLocation>
        <location evidence="1">Membrane</location>
        <topology evidence="1">Multi-pass membrane protein</topology>
    </subcellularLocation>
</comment>
<evidence type="ECO:0000256" key="1">
    <source>
        <dbReference type="ARBA" id="ARBA00004141"/>
    </source>
</evidence>
<evidence type="ECO:0000256" key="12">
    <source>
        <dbReference type="ARBA" id="ARBA00048026"/>
    </source>
</evidence>
<evidence type="ECO:0000256" key="7">
    <source>
        <dbReference type="ARBA" id="ARBA00022989"/>
    </source>
</evidence>
<evidence type="ECO:0000256" key="13">
    <source>
        <dbReference type="SAM" id="Phobius"/>
    </source>
</evidence>
<dbReference type="Pfam" id="PF10716">
    <property type="entry name" value="NdhL"/>
    <property type="match status" value="1"/>
</dbReference>
<reference evidence="14" key="1">
    <citation type="journal article" date="2015" name="BMC Plant Biol.">
        <title>NDH expression marks major transitions in plant evolution and reveals coordinate intracellular gene loss.</title>
        <authorList>
            <person name="Ruhlman T.A."/>
            <person name="Chang W.J."/>
            <person name="Chen J.J."/>
            <person name="Huang Y.T."/>
            <person name="Chan M.T."/>
            <person name="Zhang J."/>
            <person name="Liao D.C."/>
            <person name="Blazier J.C."/>
            <person name="Jin X."/>
            <person name="Shih M.C."/>
            <person name="Jansen R.K."/>
            <person name="Lin C.S."/>
        </authorList>
    </citation>
    <scope>NUCLEOTIDE SEQUENCE</scope>
</reference>
<keyword evidence="9" id="KW-0793">Thylakoid</keyword>
<dbReference type="EMBL" id="KM584790">
    <property type="protein sequence ID" value="AKG62890.1"/>
    <property type="molecule type" value="mRNA"/>
</dbReference>
<feature type="transmembrane region" description="Helical" evidence="13">
    <location>
        <begin position="97"/>
        <end position="115"/>
    </location>
</feature>
<comment type="catalytic activity">
    <reaction evidence="12">
        <text>a plastoquinone + NADH + (n+1) H(+)(in) = a plastoquinol + NAD(+) + n H(+)(out)</text>
        <dbReference type="Rhea" id="RHEA:42608"/>
        <dbReference type="Rhea" id="RHEA-COMP:9561"/>
        <dbReference type="Rhea" id="RHEA-COMP:9562"/>
        <dbReference type="ChEBI" id="CHEBI:15378"/>
        <dbReference type="ChEBI" id="CHEBI:17757"/>
        <dbReference type="ChEBI" id="CHEBI:57540"/>
        <dbReference type="ChEBI" id="CHEBI:57945"/>
        <dbReference type="ChEBI" id="CHEBI:62192"/>
    </reaction>
</comment>